<comment type="caution">
    <text evidence="1">The sequence shown here is derived from an EMBL/GenBank/DDBJ whole genome shotgun (WGS) entry which is preliminary data.</text>
</comment>
<accession>A0A9W8CV56</accession>
<evidence type="ECO:0000313" key="2">
    <source>
        <dbReference type="Proteomes" id="UP001149813"/>
    </source>
</evidence>
<evidence type="ECO:0000313" key="1">
    <source>
        <dbReference type="EMBL" id="KAJ1724888.1"/>
    </source>
</evidence>
<keyword evidence="1" id="KW-0675">Receptor</keyword>
<gene>
    <name evidence="1" type="primary">NR2C2AP</name>
    <name evidence="1" type="ORF">LPJ53_000886</name>
</gene>
<proteinExistence type="predicted"/>
<dbReference type="OrthoDB" id="10052260at2759"/>
<organism evidence="1 2">
    <name type="scientific">Coemansia erecta</name>
    <dbReference type="NCBI Taxonomy" id="147472"/>
    <lineage>
        <taxon>Eukaryota</taxon>
        <taxon>Fungi</taxon>
        <taxon>Fungi incertae sedis</taxon>
        <taxon>Zoopagomycota</taxon>
        <taxon>Kickxellomycotina</taxon>
        <taxon>Kickxellomycetes</taxon>
        <taxon>Kickxellales</taxon>
        <taxon>Kickxellaceae</taxon>
        <taxon>Coemansia</taxon>
    </lineage>
</organism>
<protein>
    <submittedName>
        <fullName evidence="1">Nuclear receptor 2C2-associated protein</fullName>
    </submittedName>
</protein>
<keyword evidence="2" id="KW-1185">Reference proteome</keyword>
<dbReference type="Proteomes" id="UP001149813">
    <property type="component" value="Unassembled WGS sequence"/>
</dbReference>
<reference evidence="1" key="1">
    <citation type="submission" date="2022-07" db="EMBL/GenBank/DDBJ databases">
        <title>Phylogenomic reconstructions and comparative analyses of Kickxellomycotina fungi.</title>
        <authorList>
            <person name="Reynolds N.K."/>
            <person name="Stajich J.E."/>
            <person name="Barry K."/>
            <person name="Grigoriev I.V."/>
            <person name="Crous P."/>
            <person name="Smith M.E."/>
        </authorList>
    </citation>
    <scope>NUCLEOTIDE SEQUENCE</scope>
    <source>
        <strain evidence="1">NBRC 32514</strain>
    </source>
</reference>
<name>A0A9W8CV56_9FUNG</name>
<dbReference type="AlphaFoldDB" id="A0A9W8CV56"/>
<dbReference type="SUPFAM" id="SSF49785">
    <property type="entry name" value="Galactose-binding domain-like"/>
    <property type="match status" value="1"/>
</dbReference>
<dbReference type="EMBL" id="JANBOJ010000018">
    <property type="protein sequence ID" value="KAJ1724888.1"/>
    <property type="molecule type" value="Genomic_DNA"/>
</dbReference>
<sequence>MDEQSLVPLIAQTRVSSVLNRDGQSYGRQHLFDGSLETCWTSDQGTPQHIDVRFSRPVHLHRMHVQFQGGFAGKTARLIDRSTGREICPMHFLDNNSRQTAEVPEEVRRMAYAKVGVVFPESTDFYGRVVVYMLDFVGRPAASAADAKAESAQAESAQAAPQTAGAHVVIS</sequence>
<dbReference type="InterPro" id="IPR008979">
    <property type="entry name" value="Galactose-bd-like_sf"/>
</dbReference>
<dbReference type="Gene3D" id="2.60.120.260">
    <property type="entry name" value="Galactose-binding domain-like"/>
    <property type="match status" value="1"/>
</dbReference>